<evidence type="ECO:0000256" key="5">
    <source>
        <dbReference type="ARBA" id="ARBA00022538"/>
    </source>
</evidence>
<evidence type="ECO:0000256" key="8">
    <source>
        <dbReference type="ARBA" id="ARBA00022729"/>
    </source>
</evidence>
<reference evidence="19" key="1">
    <citation type="submission" date="2021-01" db="UniProtKB">
        <authorList>
            <consortium name="EnsemblMetazoa"/>
        </authorList>
    </citation>
    <scope>IDENTIFICATION</scope>
</reference>
<dbReference type="Gene3D" id="1.20.1420.30">
    <property type="entry name" value="NCX, central ion-binding region"/>
    <property type="match status" value="2"/>
</dbReference>
<dbReference type="OrthoDB" id="2127281at2759"/>
<keyword evidence="11" id="KW-0630">Potassium</keyword>
<evidence type="ECO:0000256" key="16">
    <source>
        <dbReference type="ARBA" id="ARBA00023201"/>
    </source>
</evidence>
<dbReference type="PANTHER" id="PTHR10846:SF73">
    <property type="entry name" value="SODIUM_CALCIUM EXCHANGER MEMBRANE REGION DOMAIN-CONTAINING PROTEIN"/>
    <property type="match status" value="1"/>
</dbReference>
<keyword evidence="10" id="KW-0769">Symport</keyword>
<dbReference type="GO" id="GO:0005262">
    <property type="term" value="F:calcium channel activity"/>
    <property type="evidence" value="ECO:0007669"/>
    <property type="project" value="TreeGrafter"/>
</dbReference>
<dbReference type="GO" id="GO:0005886">
    <property type="term" value="C:plasma membrane"/>
    <property type="evidence" value="ECO:0007669"/>
    <property type="project" value="TreeGrafter"/>
</dbReference>
<feature type="transmembrane region" description="Helical" evidence="17">
    <location>
        <begin position="410"/>
        <end position="433"/>
    </location>
</feature>
<evidence type="ECO:0000256" key="2">
    <source>
        <dbReference type="ARBA" id="ARBA00005364"/>
    </source>
</evidence>
<evidence type="ECO:0000256" key="12">
    <source>
        <dbReference type="ARBA" id="ARBA00022989"/>
    </source>
</evidence>
<feature type="transmembrane region" description="Helical" evidence="17">
    <location>
        <begin position="45"/>
        <end position="67"/>
    </location>
</feature>
<dbReference type="CTD" id="3354992"/>
<dbReference type="GO" id="GO:0008273">
    <property type="term" value="F:calcium, potassium:sodium antiporter activity"/>
    <property type="evidence" value="ECO:0007669"/>
    <property type="project" value="TreeGrafter"/>
</dbReference>
<evidence type="ECO:0000256" key="6">
    <source>
        <dbReference type="ARBA" id="ARBA00022568"/>
    </source>
</evidence>
<keyword evidence="7 17" id="KW-0812">Transmembrane</keyword>
<feature type="transmembrane region" description="Helical" evidence="17">
    <location>
        <begin position="344"/>
        <end position="365"/>
    </location>
</feature>
<keyword evidence="12 17" id="KW-1133">Transmembrane helix</keyword>
<evidence type="ECO:0000256" key="4">
    <source>
        <dbReference type="ARBA" id="ARBA00022449"/>
    </source>
</evidence>
<keyword evidence="5" id="KW-0633">Potassium transport</keyword>
<keyword evidence="3" id="KW-0813">Transport</keyword>
<evidence type="ECO:0000313" key="20">
    <source>
        <dbReference type="Proteomes" id="UP000594260"/>
    </source>
</evidence>
<feature type="transmembrane region" description="Helical" evidence="17">
    <location>
        <begin position="174"/>
        <end position="193"/>
    </location>
</feature>
<keyword evidence="8" id="KW-0732">Signal</keyword>
<dbReference type="Pfam" id="PF01699">
    <property type="entry name" value="Na_Ca_ex"/>
    <property type="match status" value="2"/>
</dbReference>
<evidence type="ECO:0000256" key="3">
    <source>
        <dbReference type="ARBA" id="ARBA00022448"/>
    </source>
</evidence>
<keyword evidence="14" id="KW-0406">Ion transport</keyword>
<dbReference type="GO" id="GO:0015293">
    <property type="term" value="F:symporter activity"/>
    <property type="evidence" value="ECO:0007669"/>
    <property type="project" value="UniProtKB-KW"/>
</dbReference>
<evidence type="ECO:0000313" key="19">
    <source>
        <dbReference type="EnsemblMetazoa" id="XP_022664516"/>
    </source>
</evidence>
<organism evidence="19 20">
    <name type="scientific">Varroa destructor</name>
    <name type="common">Honeybee mite</name>
    <dbReference type="NCBI Taxonomy" id="109461"/>
    <lineage>
        <taxon>Eukaryota</taxon>
        <taxon>Metazoa</taxon>
        <taxon>Ecdysozoa</taxon>
        <taxon>Arthropoda</taxon>
        <taxon>Chelicerata</taxon>
        <taxon>Arachnida</taxon>
        <taxon>Acari</taxon>
        <taxon>Parasitiformes</taxon>
        <taxon>Mesostigmata</taxon>
        <taxon>Gamasina</taxon>
        <taxon>Dermanyssoidea</taxon>
        <taxon>Varroidae</taxon>
        <taxon>Varroa</taxon>
    </lineage>
</organism>
<feature type="transmembrane region" description="Helical" evidence="17">
    <location>
        <begin position="377"/>
        <end position="398"/>
    </location>
</feature>
<comment type="subcellular location">
    <subcellularLocation>
        <location evidence="1">Membrane</location>
        <topology evidence="1">Multi-pass membrane protein</topology>
    </subcellularLocation>
</comment>
<dbReference type="KEGG" id="vde:111251782"/>
<protein>
    <recommendedName>
        <fullName evidence="18">Sodium/calcium exchanger membrane region domain-containing protein</fullName>
    </recommendedName>
</protein>
<evidence type="ECO:0000256" key="1">
    <source>
        <dbReference type="ARBA" id="ARBA00004141"/>
    </source>
</evidence>
<feature type="transmembrane region" description="Helical" evidence="17">
    <location>
        <begin position="279"/>
        <end position="303"/>
    </location>
</feature>
<accession>A0A7M7KBR5</accession>
<dbReference type="PANTHER" id="PTHR10846">
    <property type="entry name" value="SODIUM/POTASSIUM/CALCIUM EXCHANGER"/>
    <property type="match status" value="1"/>
</dbReference>
<dbReference type="InterPro" id="IPR004481">
    <property type="entry name" value="K/Na/Ca-exchanger"/>
</dbReference>
<dbReference type="NCBIfam" id="TIGR00367">
    <property type="entry name" value="calcium/sodium antiporter"/>
    <property type="match status" value="1"/>
</dbReference>
<evidence type="ECO:0000256" key="7">
    <source>
        <dbReference type="ARBA" id="ARBA00022692"/>
    </source>
</evidence>
<feature type="transmembrane region" description="Helical" evidence="17">
    <location>
        <begin position="115"/>
        <end position="137"/>
    </location>
</feature>
<dbReference type="AlphaFoldDB" id="A0A7M7KBR5"/>
<evidence type="ECO:0000256" key="14">
    <source>
        <dbReference type="ARBA" id="ARBA00023065"/>
    </source>
</evidence>
<feature type="transmembrane region" description="Helical" evidence="17">
    <location>
        <begin position="315"/>
        <end position="337"/>
    </location>
</feature>
<dbReference type="RefSeq" id="XP_022664516.1">
    <property type="nucleotide sequence ID" value="XM_022808781.1"/>
</dbReference>
<dbReference type="GO" id="GO:0006874">
    <property type="term" value="P:intracellular calcium ion homeostasis"/>
    <property type="evidence" value="ECO:0007669"/>
    <property type="project" value="TreeGrafter"/>
</dbReference>
<dbReference type="InParanoid" id="A0A7M7KBR5"/>
<dbReference type="FunFam" id="1.20.1420.30:FF:000009">
    <property type="entry name" value="sodium/potassium/calcium exchanger 5 isoform X2"/>
    <property type="match status" value="1"/>
</dbReference>
<dbReference type="InterPro" id="IPR004837">
    <property type="entry name" value="NaCa_Exmemb"/>
</dbReference>
<comment type="similarity">
    <text evidence="2">Belongs to the Ca(2+):cation antiporter (CaCA) (TC 2.A.19) family. SLC24A subfamily.</text>
</comment>
<sequence>MTSIRPLLDTDVTMDPLVPTNCTFSSINDFPPDLFTQEQRATGAIAIHISVILYMCGVMGIVCNRYFIPSLEIASDACGLSSDVAGATFMAIGTSAPELFSSVIGSFITEGDIGVGTIVGSAVFNILGVTAVIGLAVGKKDLKIDWFPISRDSVVYIMSVTLLIIIISDNFVSWYEAVILLLFYGLYVAIMLFNTRLDKVAHYGIAYLSKKVKSTEYTALLEETTVAQCNDDDNRKLPSPIFEVPNGGFFALISWLIFLPANIVLTCTIPDVRGQLRCLYPLTFLISVLWIGLSSYITVWMVTVGGYTLGVPDTISGLTILATGTSVPELFATVLVARSGKGNMALCSLLGSNIFDLLFCLGAPWLAKTVIANREILIQSLALTYTSITLLATIALLYSAMVIMKWKVNYLTGVLCLALYVIFITLACLYEFLMFGFSIPC</sequence>
<evidence type="ECO:0000256" key="17">
    <source>
        <dbReference type="SAM" id="Phobius"/>
    </source>
</evidence>
<feature type="transmembrane region" description="Helical" evidence="17">
    <location>
        <begin position="87"/>
        <end position="108"/>
    </location>
</feature>
<proteinExistence type="inferred from homology"/>
<keyword evidence="20" id="KW-1185">Reference proteome</keyword>
<evidence type="ECO:0000256" key="15">
    <source>
        <dbReference type="ARBA" id="ARBA00023136"/>
    </source>
</evidence>
<evidence type="ECO:0000256" key="11">
    <source>
        <dbReference type="ARBA" id="ARBA00022958"/>
    </source>
</evidence>
<evidence type="ECO:0000256" key="13">
    <source>
        <dbReference type="ARBA" id="ARBA00023053"/>
    </source>
</evidence>
<dbReference type="GeneID" id="111251782"/>
<keyword evidence="13" id="KW-0915">Sodium</keyword>
<keyword evidence="4" id="KW-0050">Antiport</keyword>
<dbReference type="InterPro" id="IPR044880">
    <property type="entry name" value="NCX_ion-bd_dom_sf"/>
</dbReference>
<dbReference type="Proteomes" id="UP000594260">
    <property type="component" value="Unplaced"/>
</dbReference>
<keyword evidence="9" id="KW-0106">Calcium</keyword>
<evidence type="ECO:0000256" key="10">
    <source>
        <dbReference type="ARBA" id="ARBA00022847"/>
    </source>
</evidence>
<feature type="domain" description="Sodium/calcium exchanger membrane region" evidence="18">
    <location>
        <begin position="51"/>
        <end position="192"/>
    </location>
</feature>
<dbReference type="OMA" id="FNAHIEY"/>
<dbReference type="EnsemblMetazoa" id="XM_022808781">
    <property type="protein sequence ID" value="XP_022664516"/>
    <property type="gene ID" value="LOC111251782"/>
</dbReference>
<feature type="transmembrane region" description="Helical" evidence="17">
    <location>
        <begin position="149"/>
        <end position="167"/>
    </location>
</feature>
<feature type="domain" description="Sodium/calcium exchanger membrane region" evidence="18">
    <location>
        <begin position="281"/>
        <end position="427"/>
    </location>
</feature>
<keyword evidence="16" id="KW-0739">Sodium transport</keyword>
<feature type="transmembrane region" description="Helical" evidence="17">
    <location>
        <begin position="247"/>
        <end position="267"/>
    </location>
</feature>
<keyword evidence="15 17" id="KW-0472">Membrane</keyword>
<evidence type="ECO:0000259" key="18">
    <source>
        <dbReference type="Pfam" id="PF01699"/>
    </source>
</evidence>
<keyword evidence="6" id="KW-0109">Calcium transport</keyword>
<name>A0A7M7KBR5_VARDE</name>
<evidence type="ECO:0000256" key="9">
    <source>
        <dbReference type="ARBA" id="ARBA00022837"/>
    </source>
</evidence>